<evidence type="ECO:0000313" key="2">
    <source>
        <dbReference type="EMBL" id="GMH93553.1"/>
    </source>
</evidence>
<evidence type="ECO:0008006" key="4">
    <source>
        <dbReference type="Google" id="ProtNLM"/>
    </source>
</evidence>
<feature type="transmembrane region" description="Helical" evidence="1">
    <location>
        <begin position="211"/>
        <end position="232"/>
    </location>
</feature>
<keyword evidence="1" id="KW-1133">Transmembrane helix</keyword>
<keyword evidence="3" id="KW-1185">Reference proteome</keyword>
<feature type="transmembrane region" description="Helical" evidence="1">
    <location>
        <begin position="318"/>
        <end position="338"/>
    </location>
</feature>
<evidence type="ECO:0000313" key="3">
    <source>
        <dbReference type="Proteomes" id="UP001165085"/>
    </source>
</evidence>
<comment type="caution">
    <text evidence="2">The sequence shown here is derived from an EMBL/GenBank/DDBJ whole genome shotgun (WGS) entry which is preliminary data.</text>
</comment>
<dbReference type="Proteomes" id="UP001165085">
    <property type="component" value="Unassembled WGS sequence"/>
</dbReference>
<gene>
    <name evidence="2" type="ORF">TrST_g2457</name>
</gene>
<feature type="transmembrane region" description="Helical" evidence="1">
    <location>
        <begin position="171"/>
        <end position="190"/>
    </location>
</feature>
<feature type="transmembrane region" description="Helical" evidence="1">
    <location>
        <begin position="289"/>
        <end position="312"/>
    </location>
</feature>
<accession>A0A9W7EXL4</accession>
<keyword evidence="1" id="KW-0812">Transmembrane</keyword>
<reference evidence="3" key="1">
    <citation type="journal article" date="2023" name="Commun. Biol.">
        <title>Genome analysis of Parmales, the sister group of diatoms, reveals the evolutionary specialization of diatoms from phago-mixotrophs to photoautotrophs.</title>
        <authorList>
            <person name="Ban H."/>
            <person name="Sato S."/>
            <person name="Yoshikawa S."/>
            <person name="Yamada K."/>
            <person name="Nakamura Y."/>
            <person name="Ichinomiya M."/>
            <person name="Sato N."/>
            <person name="Blanc-Mathieu R."/>
            <person name="Endo H."/>
            <person name="Kuwata A."/>
            <person name="Ogata H."/>
        </authorList>
    </citation>
    <scope>NUCLEOTIDE SEQUENCE [LARGE SCALE GENOMIC DNA]</scope>
    <source>
        <strain evidence="3">NIES 3701</strain>
    </source>
</reference>
<sequence>MSEEFSEIELNPIVANAMGVVEDTSPPQDQVNSSKIKWTMPARLDIKMGDALQGQVSNRLERGASEAKFEHHAKEQTGEVAMKGLGTGANTNEQAQKAMNADALNQLMTGGVTLERLNIAINWLQNIGMVLIIDVDWPESFKKWFKFLEAFGLLGLFDFSIFGGLSRDISILIGVLFPLWLIYEFDCGLYRERTNFGFVYQDRWERLYVCFYKYITLLSVGLMVISVISIAGNRMGTPLATGNILISFFLVLSGLFFLSFLHQVYLWREIKYCKKVNEHFERKRQENEMFFFLFFYTVTYLSGVSSCTRLFIDGGWVNGIFLFIYVLIPLVFLVKCAYSVKVKIQEAAQEAEQSYQESLGDPPWYRYS</sequence>
<dbReference type="OrthoDB" id="228874at2759"/>
<organism evidence="2 3">
    <name type="scientific">Triparma strigata</name>
    <dbReference type="NCBI Taxonomy" id="1606541"/>
    <lineage>
        <taxon>Eukaryota</taxon>
        <taxon>Sar</taxon>
        <taxon>Stramenopiles</taxon>
        <taxon>Ochrophyta</taxon>
        <taxon>Bolidophyceae</taxon>
        <taxon>Parmales</taxon>
        <taxon>Triparmaceae</taxon>
        <taxon>Triparma</taxon>
    </lineage>
</organism>
<name>A0A9W7EXL4_9STRA</name>
<dbReference type="AlphaFoldDB" id="A0A9W7EXL4"/>
<protein>
    <recommendedName>
        <fullName evidence="4">Transmembrane protein</fullName>
    </recommendedName>
</protein>
<evidence type="ECO:0000256" key="1">
    <source>
        <dbReference type="SAM" id="Phobius"/>
    </source>
</evidence>
<dbReference type="EMBL" id="BRXY01000415">
    <property type="protein sequence ID" value="GMH93553.1"/>
    <property type="molecule type" value="Genomic_DNA"/>
</dbReference>
<proteinExistence type="predicted"/>
<feature type="transmembrane region" description="Helical" evidence="1">
    <location>
        <begin position="244"/>
        <end position="268"/>
    </location>
</feature>
<keyword evidence="1" id="KW-0472">Membrane</keyword>